<accession>A0ABN9L3U3</accession>
<comment type="caution">
    <text evidence="2">The sequence shown here is derived from an EMBL/GenBank/DDBJ whole genome shotgun (WGS) entry which is preliminary data.</text>
</comment>
<organism evidence="2 3">
    <name type="scientific">Ranitomeya imitator</name>
    <name type="common">mimic poison frog</name>
    <dbReference type="NCBI Taxonomy" id="111125"/>
    <lineage>
        <taxon>Eukaryota</taxon>
        <taxon>Metazoa</taxon>
        <taxon>Chordata</taxon>
        <taxon>Craniata</taxon>
        <taxon>Vertebrata</taxon>
        <taxon>Euteleostomi</taxon>
        <taxon>Amphibia</taxon>
        <taxon>Batrachia</taxon>
        <taxon>Anura</taxon>
        <taxon>Neobatrachia</taxon>
        <taxon>Hyloidea</taxon>
        <taxon>Dendrobatidae</taxon>
        <taxon>Dendrobatinae</taxon>
        <taxon>Ranitomeya</taxon>
    </lineage>
</organism>
<dbReference type="PANTHER" id="PTHR35079">
    <property type="entry name" value="LUNG ADENOMA SUSCEPTIBILITY PROTEIN 2"/>
    <property type="match status" value="1"/>
</dbReference>
<evidence type="ECO:0000256" key="1">
    <source>
        <dbReference type="SAM" id="MobiDB-lite"/>
    </source>
</evidence>
<protein>
    <recommendedName>
        <fullName evidence="4">Lung adenoma susceptibility protein 2</fullName>
    </recommendedName>
</protein>
<feature type="region of interest" description="Disordered" evidence="1">
    <location>
        <begin position="250"/>
        <end position="274"/>
    </location>
</feature>
<sequence length="491" mass="54889">MAGSSSPDSSVSISSLLASCSLGSSRSDTARPAASIQYKDRLYDSATRALEDYIMDYEAASTGRITIRPSSTLPTPARRAHSSVRPTRSLTRSGFVARDPDLLSLTTDDLLGFPPDGSLPFSQAARHRKNLKKQLGFSPHVTALASPLTPSSLRATDVSALDLRDHRLRSQDLRRRKEKSHPDRENDCGLSNVANPLLYTSYPRWLTSHKSELGVSGISSIPDVKYPLWIRDHRLLEDVDSHWTRRRDGPITNLPSYPSDAPSQPSQMPRYGQRGDKMVNSSIFTERVKSSARCDLDIVQHFHTPAISRPEAISEQTGGAAAERKDLSQQPPHHNQSPQTEEVLEAERSWERVPYSYKSPVHVLCEDEENRGLKAFKSNLVEDFLKSCVQQENTANPFSGGNHHGPVEALKHMLFNLQAFQQNISQDGSSEHLQEIQKISTDVESEIQKMDQEMFPVNKSLQKALHHLSRLKELVGDCNQKKEDDQQGLRT</sequence>
<dbReference type="PANTHER" id="PTHR35079:SF1">
    <property type="entry name" value="LUNG ADENOMA SUSCEPTIBILITY PROTEIN 2"/>
    <property type="match status" value="1"/>
</dbReference>
<feature type="compositionally biased region" description="Polar residues" evidence="1">
    <location>
        <begin position="253"/>
        <end position="267"/>
    </location>
</feature>
<proteinExistence type="predicted"/>
<feature type="region of interest" description="Disordered" evidence="1">
    <location>
        <begin position="68"/>
        <end position="88"/>
    </location>
</feature>
<name>A0ABN9L3U3_9NEOB</name>
<gene>
    <name evidence="2" type="ORF">RIMI_LOCUS5108943</name>
</gene>
<dbReference type="EMBL" id="CAUEEQ010008571">
    <property type="protein sequence ID" value="CAJ0932490.1"/>
    <property type="molecule type" value="Genomic_DNA"/>
</dbReference>
<evidence type="ECO:0000313" key="2">
    <source>
        <dbReference type="EMBL" id="CAJ0932490.1"/>
    </source>
</evidence>
<dbReference type="Proteomes" id="UP001176940">
    <property type="component" value="Unassembled WGS sequence"/>
</dbReference>
<keyword evidence="3" id="KW-1185">Reference proteome</keyword>
<reference evidence="2" key="1">
    <citation type="submission" date="2023-07" db="EMBL/GenBank/DDBJ databases">
        <authorList>
            <person name="Stuckert A."/>
        </authorList>
    </citation>
    <scope>NUCLEOTIDE SEQUENCE</scope>
</reference>
<dbReference type="InterPro" id="IPR052679">
    <property type="entry name" value="Cell_Prolif_Regulator"/>
</dbReference>
<evidence type="ECO:0000313" key="3">
    <source>
        <dbReference type="Proteomes" id="UP001176940"/>
    </source>
</evidence>
<feature type="compositionally biased region" description="Low complexity" evidence="1">
    <location>
        <begin position="328"/>
        <end position="339"/>
    </location>
</feature>
<evidence type="ECO:0008006" key="4">
    <source>
        <dbReference type="Google" id="ProtNLM"/>
    </source>
</evidence>
<feature type="region of interest" description="Disordered" evidence="1">
    <location>
        <begin position="308"/>
        <end position="346"/>
    </location>
</feature>